<evidence type="ECO:0000313" key="3">
    <source>
        <dbReference type="EMBL" id="GAB34259.1"/>
    </source>
</evidence>
<evidence type="ECO:0000313" key="4">
    <source>
        <dbReference type="Proteomes" id="UP000005038"/>
    </source>
</evidence>
<dbReference type="GO" id="GO:0005576">
    <property type="term" value="C:extracellular region"/>
    <property type="evidence" value="ECO:0007669"/>
    <property type="project" value="TreeGrafter"/>
</dbReference>
<dbReference type="Pfam" id="PF02470">
    <property type="entry name" value="MlaD"/>
    <property type="match status" value="1"/>
</dbReference>
<dbReference type="Proteomes" id="UP000005038">
    <property type="component" value="Unassembled WGS sequence"/>
</dbReference>
<dbReference type="RefSeq" id="WP_007238498.1">
    <property type="nucleotide sequence ID" value="NZ_BAFB01000099.1"/>
</dbReference>
<dbReference type="STRING" id="1108044.GOOTI_099_00150"/>
<keyword evidence="1" id="KW-0812">Transmembrane</keyword>
<dbReference type="SUPFAM" id="SSF58104">
    <property type="entry name" value="Methyl-accepting chemotaxis protein (MCP) signaling domain"/>
    <property type="match status" value="1"/>
</dbReference>
<dbReference type="PANTHER" id="PTHR33371:SF4">
    <property type="entry name" value="INTERMEMBRANE PHOSPHOLIPID TRANSPORT SYSTEM BINDING PROTEIN MLAD"/>
    <property type="match status" value="1"/>
</dbReference>
<evidence type="ECO:0000256" key="1">
    <source>
        <dbReference type="SAM" id="Phobius"/>
    </source>
</evidence>
<comment type="caution">
    <text evidence="3">The sequence shown here is derived from an EMBL/GenBank/DDBJ whole genome shotgun (WGS) entry which is preliminary data.</text>
</comment>
<gene>
    <name evidence="3" type="primary">mceD</name>
    <name evidence="3" type="ORF">GOOTI_099_00150</name>
</gene>
<proteinExistence type="predicted"/>
<feature type="transmembrane region" description="Helical" evidence="1">
    <location>
        <begin position="21"/>
        <end position="43"/>
    </location>
</feature>
<keyword evidence="4" id="KW-1185">Reference proteome</keyword>
<accession>H5TLA1</accession>
<dbReference type="InterPro" id="IPR005693">
    <property type="entry name" value="Mce"/>
</dbReference>
<organism evidence="3 4">
    <name type="scientific">Gordonia otitidis (strain DSM 44809 / CCUG 52243 / JCM 12355 / NBRC 100426 / IFM 10032)</name>
    <dbReference type="NCBI Taxonomy" id="1108044"/>
    <lineage>
        <taxon>Bacteria</taxon>
        <taxon>Bacillati</taxon>
        <taxon>Actinomycetota</taxon>
        <taxon>Actinomycetes</taxon>
        <taxon>Mycobacteriales</taxon>
        <taxon>Gordoniaceae</taxon>
        <taxon>Gordonia</taxon>
    </lineage>
</organism>
<dbReference type="AlphaFoldDB" id="H5TLA1"/>
<evidence type="ECO:0000259" key="2">
    <source>
        <dbReference type="Pfam" id="PF02470"/>
    </source>
</evidence>
<dbReference type="PANTHER" id="PTHR33371">
    <property type="entry name" value="INTERMEMBRANE PHOSPHOLIPID TRANSPORT SYSTEM BINDING PROTEIN MLAD-RELATED"/>
    <property type="match status" value="1"/>
</dbReference>
<dbReference type="OrthoDB" id="4516955at2"/>
<dbReference type="NCBIfam" id="TIGR00996">
    <property type="entry name" value="Mtu_fam_mce"/>
    <property type="match status" value="1"/>
</dbReference>
<feature type="domain" description="Mce/MlaD" evidence="2">
    <location>
        <begin position="51"/>
        <end position="124"/>
    </location>
</feature>
<name>H5TLA1_GORO1</name>
<dbReference type="EMBL" id="BAFB01000099">
    <property type="protein sequence ID" value="GAB34259.1"/>
    <property type="molecule type" value="Genomic_DNA"/>
</dbReference>
<protein>
    <submittedName>
        <fullName evidence="3">Mce family protein</fullName>
    </submittedName>
</protein>
<keyword evidence="1" id="KW-1133">Transmembrane helix</keyword>
<reference evidence="3" key="1">
    <citation type="submission" date="2012-02" db="EMBL/GenBank/DDBJ databases">
        <title>Whole genome shotgun sequence of Gordonia otitidis NBRC 100426.</title>
        <authorList>
            <person name="Yoshida I."/>
            <person name="Hosoyama A."/>
            <person name="Tsuchikane K."/>
            <person name="Katsumata H."/>
            <person name="Yamazaki S."/>
            <person name="Fujita N."/>
        </authorList>
    </citation>
    <scope>NUCLEOTIDE SEQUENCE [LARGE SCALE GENOMIC DNA]</scope>
    <source>
        <strain evidence="3">NBRC 100426</strain>
    </source>
</reference>
<sequence>MLSVRTRRHRVTGTWWRRPTIVLALTIMVVALLSGCSLVPASWKVAFGSQIEVTAFFPNVAGLYKDNDVAVLGMPVGQVTSVQQQGNRVKVTFTIDKNVPVPVDATPAIVNTSIVTTRHIELTPAYSGGPKLTDGAIMKNEGRSPVAVGDLFDAVDRLVTSLSTDKDGQGPIADLVDITSGTTTGNGERIREAINQLGSATNVFAGNGDQLTQVIKNTQKITGALTANYPKMTQFSSSISQVAQMLGQQAPGLTATLDDLNQTLLNTSEFLKNNSTTISDSTGRLSALVNNLNDYSRQVVETIDVAPLLFQNLANTVSPEQRAWRIQVLLDKSLLDGEALNAFCQPINLQKNGCRTGQLKDFGPDLGVFSSLLEMSK</sequence>
<dbReference type="InterPro" id="IPR003399">
    <property type="entry name" value="Mce/MlaD"/>
</dbReference>
<keyword evidence="1" id="KW-0472">Membrane</keyword>
<dbReference type="InterPro" id="IPR052336">
    <property type="entry name" value="MlaD_Phospholipid_Transporter"/>
</dbReference>